<accession>A0A821X2J3</accession>
<protein>
    <submittedName>
        <fullName evidence="1">Uncharacterized protein</fullName>
    </submittedName>
</protein>
<name>A0A821X2J3_9BILA</name>
<dbReference type="EMBL" id="CAJOBP010087369">
    <property type="protein sequence ID" value="CAF4935580.1"/>
    <property type="molecule type" value="Genomic_DNA"/>
</dbReference>
<evidence type="ECO:0000313" key="1">
    <source>
        <dbReference type="EMBL" id="CAF4935580.1"/>
    </source>
</evidence>
<evidence type="ECO:0000313" key="3">
    <source>
        <dbReference type="Proteomes" id="UP000663873"/>
    </source>
</evidence>
<dbReference type="EMBL" id="CAJOBP010093133">
    <property type="protein sequence ID" value="CAF4953837.1"/>
    <property type="molecule type" value="Genomic_DNA"/>
</dbReference>
<organism evidence="1 3">
    <name type="scientific">Rotaria socialis</name>
    <dbReference type="NCBI Taxonomy" id="392032"/>
    <lineage>
        <taxon>Eukaryota</taxon>
        <taxon>Metazoa</taxon>
        <taxon>Spiralia</taxon>
        <taxon>Gnathifera</taxon>
        <taxon>Rotifera</taxon>
        <taxon>Eurotatoria</taxon>
        <taxon>Bdelloidea</taxon>
        <taxon>Philodinida</taxon>
        <taxon>Philodinidae</taxon>
        <taxon>Rotaria</taxon>
    </lineage>
</organism>
<dbReference type="Proteomes" id="UP000663873">
    <property type="component" value="Unassembled WGS sequence"/>
</dbReference>
<proteinExistence type="predicted"/>
<keyword evidence="3" id="KW-1185">Reference proteome</keyword>
<feature type="non-terminal residue" evidence="1">
    <location>
        <position position="1"/>
    </location>
</feature>
<comment type="caution">
    <text evidence="1">The sequence shown here is derived from an EMBL/GenBank/DDBJ whole genome shotgun (WGS) entry which is preliminary data.</text>
</comment>
<reference evidence="1" key="1">
    <citation type="submission" date="2021-02" db="EMBL/GenBank/DDBJ databases">
        <authorList>
            <person name="Nowell W R."/>
        </authorList>
    </citation>
    <scope>NUCLEOTIDE SEQUENCE</scope>
</reference>
<evidence type="ECO:0000313" key="2">
    <source>
        <dbReference type="EMBL" id="CAF4953837.1"/>
    </source>
</evidence>
<feature type="non-terminal residue" evidence="1">
    <location>
        <position position="80"/>
    </location>
</feature>
<sequence>IVNELTDDQLRLFLTNHIQSISNTPLSNQFQHYLRTQLLQQTYILIDNYYSVDLEQTLYGLRQKRFQSEYQQQQMYRPPP</sequence>
<dbReference type="AlphaFoldDB" id="A0A821X2J3"/>
<gene>
    <name evidence="1" type="ORF">UJA718_LOCUS47075</name>
    <name evidence="2" type="ORF">UJA718_LOCUS47882</name>
</gene>